<name>A0A975EQ88_9RHOB</name>
<dbReference type="InterPro" id="IPR013783">
    <property type="entry name" value="Ig-like_fold"/>
</dbReference>
<sequence>MLARQALLIGFLAVVSALLLLASTEDAQAQLACPTTTIGGGIPGDNALPGVFTADGNSCNASTASIFVSEYSDLPNQCAFQARFVAGRRTSDALCLALPHDGDVAATDTNGMRVAFAEGTTQTANNISTLTCPGATSITGVGTTLGEVILADGASCVLTALAPAIGGGTYGLSGSTISRVGGDYFMTAGTISGGAYGGAAAGTSPALAVSGNLIAIPSGDTTPSAADGTILSAANIGGTATTQNFSIANSGTGQLTISSITFSGDAASEFSVTAAPATNTAPNGGTTTFTVSFAPTVAGTRNAVLEINSNDPTNDPYTFALQGTGVDVTDPTVSLSRSVTADPTNVSTITVTATFSEAVTGFVAGDIVVSSNATVSNFNDTLNPIFTFDVTANSDGAVTVDVLANSATDGSANGNTAATQLGWTFDGTGPVVAISGPSDVQSSDFRVTINVSGTTAALTLGDLVATNAALSDFDTASAPSSYSVLVSPTFGQTVSVSVPANALVDGAGNGNNVASYSVLSGNALSEFQANEAELQNVIQSDARRMLVTEMSTNTAMMGMALDRFIGRDMASGNAGTRNDLGGFLQFNINELASRMEGSFHDLSTTPGLGKSRHAFGDFALVEDQSGSMTGQAAGRVSWEYERSETLSLGVFIGGSVARSDVKGTISGDVDSVGLVGGGYALNRLADNLFATAYLGVGKTWSDFSGSTASTGGSGLTTFDASYDSESYYAGLELSGSHTMRKVEVRPALSFDFGQTDVGVVGFNTAGFGTTALATSDLGQVTIAELAASAKVIFPVALSPNVDAQFNVEPSTMCRRQTSSTQTSKHCGLGLNLSMEASNQSGSLNYGVRFGYAEAGDLKQSSLGASLSMAF</sequence>
<evidence type="ECO:0000313" key="10">
    <source>
        <dbReference type="Proteomes" id="UP000665026"/>
    </source>
</evidence>
<dbReference type="InterPro" id="IPR017868">
    <property type="entry name" value="Filamin/ABP280_repeat-like"/>
</dbReference>
<feature type="domain" description="Bacterial Ig-like" evidence="7">
    <location>
        <begin position="428"/>
        <end position="515"/>
    </location>
</feature>
<evidence type="ECO:0000313" key="9">
    <source>
        <dbReference type="EMBL" id="QTN36194.1"/>
    </source>
</evidence>
<dbReference type="EMBL" id="CP060010">
    <property type="protein sequence ID" value="QTN36194.1"/>
    <property type="molecule type" value="Genomic_DNA"/>
</dbReference>
<organism evidence="9 10">
    <name type="scientific">Cognatishimia activa</name>
    <dbReference type="NCBI Taxonomy" id="1715691"/>
    <lineage>
        <taxon>Bacteria</taxon>
        <taxon>Pseudomonadati</taxon>
        <taxon>Pseudomonadota</taxon>
        <taxon>Alphaproteobacteria</taxon>
        <taxon>Rhodobacterales</taxon>
        <taxon>Paracoccaceae</taxon>
        <taxon>Cognatishimia</taxon>
    </lineage>
</organism>
<keyword evidence="4" id="KW-0969">Cilium</keyword>
<feature type="signal peptide" evidence="6">
    <location>
        <begin position="1"/>
        <end position="27"/>
    </location>
</feature>
<comment type="subcellular location">
    <subcellularLocation>
        <location evidence="1">Cell projection</location>
        <location evidence="1">Cilium</location>
    </subcellularLocation>
    <subcellularLocation>
        <location evidence="2">Cytoplasm</location>
    </subcellularLocation>
</comment>
<evidence type="ECO:0000256" key="2">
    <source>
        <dbReference type="ARBA" id="ARBA00004496"/>
    </source>
</evidence>
<evidence type="ECO:0000256" key="6">
    <source>
        <dbReference type="SAM" id="SignalP"/>
    </source>
</evidence>
<evidence type="ECO:0000256" key="1">
    <source>
        <dbReference type="ARBA" id="ARBA00004138"/>
    </source>
</evidence>
<evidence type="ECO:0000259" key="7">
    <source>
        <dbReference type="Pfam" id="PF19078"/>
    </source>
</evidence>
<dbReference type="SUPFAM" id="SSF103515">
    <property type="entry name" value="Autotransporter"/>
    <property type="match status" value="1"/>
</dbReference>
<dbReference type="PANTHER" id="PTHR34677">
    <property type="match status" value="1"/>
</dbReference>
<evidence type="ECO:0000256" key="4">
    <source>
        <dbReference type="ARBA" id="ARBA00023069"/>
    </source>
</evidence>
<dbReference type="Pfam" id="PF22544">
    <property type="entry name" value="HYDIN_VesB_CFA65-like_Ig"/>
    <property type="match status" value="1"/>
</dbReference>
<proteinExistence type="predicted"/>
<dbReference type="GO" id="GO:0005737">
    <property type="term" value="C:cytoplasm"/>
    <property type="evidence" value="ECO:0007669"/>
    <property type="project" value="UniProtKB-SubCell"/>
</dbReference>
<keyword evidence="6" id="KW-0732">Signal</keyword>
<dbReference type="NCBIfam" id="NF012200">
    <property type="entry name" value="choice_anch_D"/>
    <property type="match status" value="1"/>
</dbReference>
<dbReference type="InterPro" id="IPR036709">
    <property type="entry name" value="Autotransporte_beta_dom_sf"/>
</dbReference>
<dbReference type="Pfam" id="PF19078">
    <property type="entry name" value="Big_12"/>
    <property type="match status" value="2"/>
</dbReference>
<dbReference type="InterPro" id="IPR053879">
    <property type="entry name" value="HYDIN_VesB_CFA65-like_Ig"/>
</dbReference>
<dbReference type="RefSeq" id="WP_209356897.1">
    <property type="nucleotide sequence ID" value="NZ_CP060010.1"/>
</dbReference>
<evidence type="ECO:0000256" key="5">
    <source>
        <dbReference type="ARBA" id="ARBA00023273"/>
    </source>
</evidence>
<feature type="chain" id="PRO_5037861729" evidence="6">
    <location>
        <begin position="28"/>
        <end position="870"/>
    </location>
</feature>
<reference evidence="9" key="1">
    <citation type="submission" date="2020-07" db="EMBL/GenBank/DDBJ databases">
        <title>Genome sequences of bacteria associated with the marine, planktonic diatom Thalassiosira profunda strain ECT2AJA-044.</title>
        <authorList>
            <person name="Gargas C.B."/>
            <person name="Roberts W.R."/>
            <person name="Alverson A.J."/>
        </authorList>
    </citation>
    <scope>NUCLEOTIDE SEQUENCE</scope>
    <source>
        <strain evidence="9">ECT2AJA-044</strain>
    </source>
</reference>
<keyword evidence="5" id="KW-0966">Cell projection</keyword>
<feature type="domain" description="Bacterial Ig-like" evidence="7">
    <location>
        <begin position="327"/>
        <end position="419"/>
    </location>
</feature>
<dbReference type="AlphaFoldDB" id="A0A975EQ88"/>
<dbReference type="PROSITE" id="PS50194">
    <property type="entry name" value="FILAMIN_REPEAT"/>
    <property type="match status" value="1"/>
</dbReference>
<dbReference type="Gene3D" id="2.60.40.10">
    <property type="entry name" value="Immunoglobulins"/>
    <property type="match status" value="1"/>
</dbReference>
<dbReference type="PANTHER" id="PTHR34677:SF3">
    <property type="entry name" value="BACTERIAL IG-LIKE DOMAIN-CONTAINING PROTEIN"/>
    <property type="match status" value="1"/>
</dbReference>
<keyword evidence="3" id="KW-0963">Cytoplasm</keyword>
<feature type="domain" description="HYDIN/VesB/CFA65-like Ig-like" evidence="8">
    <location>
        <begin position="238"/>
        <end position="323"/>
    </location>
</feature>
<accession>A0A975EQ88</accession>
<evidence type="ECO:0000259" key="8">
    <source>
        <dbReference type="Pfam" id="PF22544"/>
    </source>
</evidence>
<gene>
    <name evidence="9" type="ORF">HZ995_01290</name>
</gene>
<protein>
    <submittedName>
        <fullName evidence="9">Choice-of-anchor D domain-containing protein</fullName>
    </submittedName>
</protein>
<dbReference type="KEGG" id="cact:HZ995_01290"/>
<dbReference type="Proteomes" id="UP000665026">
    <property type="component" value="Chromosome"/>
</dbReference>
<dbReference type="InterPro" id="IPR044048">
    <property type="entry name" value="Big_12"/>
</dbReference>
<evidence type="ECO:0000256" key="3">
    <source>
        <dbReference type="ARBA" id="ARBA00022490"/>
    </source>
</evidence>